<reference evidence="9" key="1">
    <citation type="journal article" date="2011" name="Genome Res.">
        <title>Phylogeny-wide analysis of social amoeba genomes highlights ancient origins for complex intercellular communication.</title>
        <authorList>
            <person name="Heidel A.J."/>
            <person name="Lawal H.M."/>
            <person name="Felder M."/>
            <person name="Schilde C."/>
            <person name="Helps N.R."/>
            <person name="Tunggal B."/>
            <person name="Rivero F."/>
            <person name="John U."/>
            <person name="Schleicher M."/>
            <person name="Eichinger L."/>
            <person name="Platzer M."/>
            <person name="Noegel A.A."/>
            <person name="Schaap P."/>
            <person name="Gloeckner G."/>
        </authorList>
    </citation>
    <scope>NUCLEOTIDE SEQUENCE [LARGE SCALE GENOMIC DNA]</scope>
    <source>
        <strain evidence="9">SH3</strain>
    </source>
</reference>
<feature type="domain" description="Membrane insertase YidC/Oxa/ALB C-terminal" evidence="7">
    <location>
        <begin position="152"/>
        <end position="342"/>
    </location>
</feature>
<keyword evidence="4 6" id="KW-0472">Membrane</keyword>
<evidence type="ECO:0000256" key="4">
    <source>
        <dbReference type="ARBA" id="ARBA00023136"/>
    </source>
</evidence>
<dbReference type="OMA" id="QFIATPY"/>
<dbReference type="EMBL" id="GL883024">
    <property type="protein sequence ID" value="EGG16308.1"/>
    <property type="molecule type" value="Genomic_DNA"/>
</dbReference>
<dbReference type="InterPro" id="IPR001708">
    <property type="entry name" value="YidC/ALB3/OXA1/COX18"/>
</dbReference>
<dbReference type="Pfam" id="PF02096">
    <property type="entry name" value="60KD_IMP"/>
    <property type="match status" value="1"/>
</dbReference>
<accession>F4Q7C6</accession>
<organism evidence="8 9">
    <name type="scientific">Cavenderia fasciculata</name>
    <name type="common">Slime mold</name>
    <name type="synonym">Dictyostelium fasciculatum</name>
    <dbReference type="NCBI Taxonomy" id="261658"/>
    <lineage>
        <taxon>Eukaryota</taxon>
        <taxon>Amoebozoa</taxon>
        <taxon>Evosea</taxon>
        <taxon>Eumycetozoa</taxon>
        <taxon>Dictyostelia</taxon>
        <taxon>Acytosteliales</taxon>
        <taxon>Cavenderiaceae</taxon>
        <taxon>Cavenderia</taxon>
    </lineage>
</organism>
<dbReference type="AlphaFoldDB" id="F4Q7C6"/>
<evidence type="ECO:0000313" key="9">
    <source>
        <dbReference type="Proteomes" id="UP000007797"/>
    </source>
</evidence>
<feature type="transmembrane region" description="Helical" evidence="6">
    <location>
        <begin position="265"/>
        <end position="284"/>
    </location>
</feature>
<dbReference type="GO" id="GO:0032979">
    <property type="term" value="P:protein insertion into mitochondrial inner membrane from matrix"/>
    <property type="evidence" value="ECO:0007669"/>
    <property type="project" value="TreeGrafter"/>
</dbReference>
<dbReference type="PANTHER" id="PTHR12428:SF62">
    <property type="entry name" value="MEMBRANE INSERTASE YIDC_OXA_ALB C-TERMINAL DOMAIN-CONTAINING PROTEIN"/>
    <property type="match status" value="1"/>
</dbReference>
<dbReference type="RefSeq" id="XP_004354692.1">
    <property type="nucleotide sequence ID" value="XM_004354640.1"/>
</dbReference>
<feature type="transmembrane region" description="Helical" evidence="6">
    <location>
        <begin position="296"/>
        <end position="317"/>
    </location>
</feature>
<evidence type="ECO:0000256" key="1">
    <source>
        <dbReference type="ARBA" id="ARBA00004141"/>
    </source>
</evidence>
<feature type="transmembrane region" description="Helical" evidence="6">
    <location>
        <begin position="323"/>
        <end position="341"/>
    </location>
</feature>
<evidence type="ECO:0000256" key="5">
    <source>
        <dbReference type="RuleBase" id="RU003945"/>
    </source>
</evidence>
<dbReference type="STRING" id="1054147.F4Q7C6"/>
<evidence type="ECO:0000256" key="6">
    <source>
        <dbReference type="SAM" id="Phobius"/>
    </source>
</evidence>
<evidence type="ECO:0000259" key="7">
    <source>
        <dbReference type="Pfam" id="PF02096"/>
    </source>
</evidence>
<evidence type="ECO:0000256" key="2">
    <source>
        <dbReference type="ARBA" id="ARBA00022692"/>
    </source>
</evidence>
<dbReference type="InterPro" id="IPR028055">
    <property type="entry name" value="YidC/Oxa/ALB_C"/>
</dbReference>
<evidence type="ECO:0000313" key="8">
    <source>
        <dbReference type="EMBL" id="EGG16308.1"/>
    </source>
</evidence>
<evidence type="ECO:0000256" key="3">
    <source>
        <dbReference type="ARBA" id="ARBA00022989"/>
    </source>
</evidence>
<dbReference type="GO" id="GO:0032977">
    <property type="term" value="F:membrane insertase activity"/>
    <property type="evidence" value="ECO:0007669"/>
    <property type="project" value="InterPro"/>
</dbReference>
<keyword evidence="2 5" id="KW-0812">Transmembrane</keyword>
<dbReference type="PANTHER" id="PTHR12428">
    <property type="entry name" value="OXA1"/>
    <property type="match status" value="1"/>
</dbReference>
<feature type="transmembrane region" description="Helical" evidence="6">
    <location>
        <begin position="224"/>
        <end position="245"/>
    </location>
</feature>
<sequence length="407" mass="45653">MIKSILNQRLYQSSIRLNHHSSLLNNVNNINQSLFNHKECYNYHSTTSTSKSNVSSSLFKSSSSSPLSLLSSLRLNNNFGGLSSKRCYSTQPSSTTATTTTTSQQPEVTTITMEQLMSILPKDDPSLIEITGLPSLIEVCLNALHTSTGLSWLVIVPVYTLLLRSALFPFAIKQRVNVARIMEIRPQLDEFKRISKENRAKGISNYENSNKITALLKEKKCHPALSYIFPLANLPFFISTILAIRGMAETFPSLKDAGMLWFTDLSIPDSTYILPVTCSVLYLAINELSLAKSDSLILKTLSWFARALSIAIIPFSYTIPNLVYFYWIPSSLFTLGQLFVFKSERMCKLLNAPYFASMAPPIQQIIYTPQSPPPKASSITIESDVNNIQPGRNSHIVKEKFERKKKK</sequence>
<feature type="transmembrane region" description="Helical" evidence="6">
    <location>
        <begin position="150"/>
        <end position="172"/>
    </location>
</feature>
<name>F4Q7C6_CACFS</name>
<dbReference type="GeneID" id="14868166"/>
<dbReference type="CDD" id="cd20069">
    <property type="entry name" value="5TM_Oxa1-like"/>
    <property type="match status" value="1"/>
</dbReference>
<dbReference type="Proteomes" id="UP000007797">
    <property type="component" value="Unassembled WGS sequence"/>
</dbReference>
<comment type="similarity">
    <text evidence="5">Belongs to the OXA1/ALB3/YidC family.</text>
</comment>
<proteinExistence type="inferred from homology"/>
<dbReference type="KEGG" id="dfa:DFA_09338"/>
<protein>
    <submittedName>
        <fullName evidence="8">Oxidase assembly protein</fullName>
    </submittedName>
</protein>
<comment type="subcellular location">
    <subcellularLocation>
        <location evidence="1 5">Membrane</location>
        <topology evidence="1 5">Multi-pass membrane protein</topology>
    </subcellularLocation>
</comment>
<keyword evidence="3 6" id="KW-1133">Transmembrane helix</keyword>
<dbReference type="GO" id="GO:0005743">
    <property type="term" value="C:mitochondrial inner membrane"/>
    <property type="evidence" value="ECO:0007669"/>
    <property type="project" value="TreeGrafter"/>
</dbReference>
<dbReference type="OrthoDB" id="2148490at2759"/>
<gene>
    <name evidence="8" type="primary">oxaA</name>
    <name evidence="8" type="ORF">DFA_09338</name>
</gene>
<keyword evidence="9" id="KW-1185">Reference proteome</keyword>